<feature type="region of interest" description="Disordered" evidence="1">
    <location>
        <begin position="164"/>
        <end position="246"/>
    </location>
</feature>
<gene>
    <name evidence="2" type="ORF">Ae201684_016887</name>
</gene>
<evidence type="ECO:0000313" key="2">
    <source>
        <dbReference type="EMBL" id="KAF0724407.1"/>
    </source>
</evidence>
<feature type="compositionally biased region" description="Basic and acidic residues" evidence="1">
    <location>
        <begin position="56"/>
        <end position="73"/>
    </location>
</feature>
<dbReference type="AlphaFoldDB" id="A0A6G0WAW9"/>
<comment type="caution">
    <text evidence="2">The sequence shown here is derived from an EMBL/GenBank/DDBJ whole genome shotgun (WGS) entry which is preliminary data.</text>
</comment>
<dbReference type="Proteomes" id="UP000481153">
    <property type="component" value="Unassembled WGS sequence"/>
</dbReference>
<feature type="compositionally biased region" description="Polar residues" evidence="1">
    <location>
        <begin position="118"/>
        <end position="134"/>
    </location>
</feature>
<proteinExistence type="predicted"/>
<feature type="region of interest" description="Disordered" evidence="1">
    <location>
        <begin position="56"/>
        <end position="144"/>
    </location>
</feature>
<keyword evidence="3" id="KW-1185">Reference proteome</keyword>
<accession>A0A6G0WAW9</accession>
<name>A0A6G0WAW9_9STRA</name>
<reference evidence="2 3" key="1">
    <citation type="submission" date="2019-07" db="EMBL/GenBank/DDBJ databases">
        <title>Genomics analysis of Aphanomyces spp. identifies a new class of oomycete effector associated with host adaptation.</title>
        <authorList>
            <person name="Gaulin E."/>
        </authorList>
    </citation>
    <scope>NUCLEOTIDE SEQUENCE [LARGE SCALE GENOMIC DNA]</scope>
    <source>
        <strain evidence="2 3">ATCC 201684</strain>
    </source>
</reference>
<evidence type="ECO:0000313" key="3">
    <source>
        <dbReference type="Proteomes" id="UP000481153"/>
    </source>
</evidence>
<organism evidence="2 3">
    <name type="scientific">Aphanomyces euteiches</name>
    <dbReference type="NCBI Taxonomy" id="100861"/>
    <lineage>
        <taxon>Eukaryota</taxon>
        <taxon>Sar</taxon>
        <taxon>Stramenopiles</taxon>
        <taxon>Oomycota</taxon>
        <taxon>Saprolegniomycetes</taxon>
        <taxon>Saprolegniales</taxon>
        <taxon>Verrucalvaceae</taxon>
        <taxon>Aphanomyces</taxon>
    </lineage>
</organism>
<sequence length="412" mass="46891">MAIIPVKTSPGRPLYRSPWAFLDLNVGYPVIRKMDQSDKAIELKYQIHPLRARLTADTHTMKRPADDTHDATKRPKTLTHPFRTHSADHKKKRTISDDAPDSRLKRLRSHQVEEHELSQTANPDTSNLDLTNEAPTIPDDETKPFDDVSIRLHLDEQARSEYTVATNKHQGNRDTRSKTPEHEEMKTEMKTRTTTPAPQDIEAQTTSDTTKTANSVTSDGHLHSVHGGSSASEAKKAIKSAASRRHENHRVMFSTATTYLFEWDVVCKEPTLARRHVRQITKILKCVEFSTATTYVFERVLGGSAVANGPALGLARRHCEECTVDISKTDDEPKRKPVEVHYKQRYSILKKAGVPLQDMVAYCKESCEILESRDATKQDIRLQERMNAYYLAQHKVIAFNQRLRNGEEDMIF</sequence>
<feature type="compositionally biased region" description="Polar residues" evidence="1">
    <location>
        <begin position="202"/>
        <end position="218"/>
    </location>
</feature>
<feature type="compositionally biased region" description="Basic and acidic residues" evidence="1">
    <location>
        <begin position="171"/>
        <end position="191"/>
    </location>
</feature>
<protein>
    <submittedName>
        <fullName evidence="2">Uncharacterized protein</fullName>
    </submittedName>
</protein>
<feature type="compositionally biased region" description="Basic and acidic residues" evidence="1">
    <location>
        <begin position="94"/>
        <end position="117"/>
    </location>
</feature>
<dbReference type="VEuPathDB" id="FungiDB:AeMF1_007903"/>
<evidence type="ECO:0000256" key="1">
    <source>
        <dbReference type="SAM" id="MobiDB-lite"/>
    </source>
</evidence>
<dbReference type="EMBL" id="VJMJ01000271">
    <property type="protein sequence ID" value="KAF0724407.1"/>
    <property type="molecule type" value="Genomic_DNA"/>
</dbReference>